<organism evidence="1 2">
    <name type="scientific">Schleiferilactobacillus shenzhenensis LY-73</name>
    <dbReference type="NCBI Taxonomy" id="1231336"/>
    <lineage>
        <taxon>Bacteria</taxon>
        <taxon>Bacillati</taxon>
        <taxon>Bacillota</taxon>
        <taxon>Bacilli</taxon>
        <taxon>Lactobacillales</taxon>
        <taxon>Lactobacillaceae</taxon>
        <taxon>Schleiferilactobacillus</taxon>
    </lineage>
</organism>
<proteinExistence type="predicted"/>
<dbReference type="EMBL" id="KI271606">
    <property type="protein sequence ID" value="ERL64023.1"/>
    <property type="molecule type" value="Genomic_DNA"/>
</dbReference>
<dbReference type="Proteomes" id="UP000030647">
    <property type="component" value="Unassembled WGS sequence"/>
</dbReference>
<dbReference type="STRING" id="1231336.L248_1670"/>
<dbReference type="HOGENOM" id="CLU_2273817_0_0_9"/>
<evidence type="ECO:0000313" key="1">
    <source>
        <dbReference type="EMBL" id="ERL64023.1"/>
    </source>
</evidence>
<name>U4TQ46_9LACO</name>
<protein>
    <submittedName>
        <fullName evidence="1">Uncharacterized protein</fullName>
    </submittedName>
</protein>
<sequence length="102" mass="11753">MDILTKEEIQKQVELYVAEHKKELEEKIDNKIRAAINSAIADAFGYNGWARKQVFSVIQGQVKDYVDQHGIEIDPEVIAERLRKEVERAAKRVTVRLSMKGE</sequence>
<dbReference type="RefSeq" id="WP_022530676.1">
    <property type="nucleotide sequence ID" value="NZ_KI271606.1"/>
</dbReference>
<keyword evidence="2" id="KW-1185">Reference proteome</keyword>
<reference evidence="2" key="1">
    <citation type="journal article" date="2013" name="Genome Announc.">
        <title>Whole-Genome Sequencing of Lactobacillus shenzhenensis Strain LY-73T.</title>
        <authorList>
            <person name="Lin Z."/>
            <person name="Liu Z."/>
            <person name="Yang R."/>
            <person name="Zou Y."/>
            <person name="Wan D."/>
            <person name="Chen J."/>
            <person name="Guo M."/>
            <person name="Zhao J."/>
            <person name="Fang C."/>
            <person name="Yang R."/>
            <person name="Liu F."/>
        </authorList>
    </citation>
    <scope>NUCLEOTIDE SEQUENCE [LARGE SCALE GENOMIC DNA]</scope>
    <source>
        <strain evidence="2">LY-73</strain>
    </source>
</reference>
<evidence type="ECO:0000313" key="2">
    <source>
        <dbReference type="Proteomes" id="UP000030647"/>
    </source>
</evidence>
<accession>U4TQ46</accession>
<dbReference type="AlphaFoldDB" id="U4TQ46"/>
<gene>
    <name evidence="1" type="ORF">L248_1670</name>
</gene>